<organism evidence="1 2">
    <name type="scientific">Postia placenta MAD-698-R-SB12</name>
    <dbReference type="NCBI Taxonomy" id="670580"/>
    <lineage>
        <taxon>Eukaryota</taxon>
        <taxon>Fungi</taxon>
        <taxon>Dikarya</taxon>
        <taxon>Basidiomycota</taxon>
        <taxon>Agaricomycotina</taxon>
        <taxon>Agaricomycetes</taxon>
        <taxon>Polyporales</taxon>
        <taxon>Adustoporiaceae</taxon>
        <taxon>Rhodonia</taxon>
    </lineage>
</organism>
<dbReference type="OrthoDB" id="2758552at2759"/>
<dbReference type="EMBL" id="KZ110594">
    <property type="protein sequence ID" value="OSX64184.1"/>
    <property type="molecule type" value="Genomic_DNA"/>
</dbReference>
<dbReference type="Proteomes" id="UP000194127">
    <property type="component" value="Unassembled WGS sequence"/>
</dbReference>
<dbReference type="GeneID" id="36321824"/>
<keyword evidence="2" id="KW-1185">Reference proteome</keyword>
<proteinExistence type="predicted"/>
<reference evidence="1 2" key="1">
    <citation type="submission" date="2017-04" db="EMBL/GenBank/DDBJ databases">
        <title>Genome Sequence of the Model Brown-Rot Fungus Postia placenta SB12.</title>
        <authorList>
            <consortium name="DOE Joint Genome Institute"/>
            <person name="Gaskell J."/>
            <person name="Kersten P."/>
            <person name="Larrondo L.F."/>
            <person name="Canessa P."/>
            <person name="Martinez D."/>
            <person name="Hibbett D."/>
            <person name="Schmoll M."/>
            <person name="Kubicek C.P."/>
            <person name="Martinez A.T."/>
            <person name="Yadav J."/>
            <person name="Master E."/>
            <person name="Magnuson J.K."/>
            <person name="James T."/>
            <person name="Yaver D."/>
            <person name="Berka R."/>
            <person name="Labutti K."/>
            <person name="Lipzen A."/>
            <person name="Aerts A."/>
            <person name="Barry K."/>
            <person name="Henrissat B."/>
            <person name="Blanchette R."/>
            <person name="Grigoriev I."/>
            <person name="Cullen D."/>
        </authorList>
    </citation>
    <scope>NUCLEOTIDE SEQUENCE [LARGE SCALE GENOMIC DNA]</scope>
    <source>
        <strain evidence="1 2">MAD-698-R-SB12</strain>
    </source>
</reference>
<gene>
    <name evidence="1" type="ORF">POSPLADRAFT_1032618</name>
</gene>
<evidence type="ECO:0000313" key="1">
    <source>
        <dbReference type="EMBL" id="OSX64184.1"/>
    </source>
</evidence>
<protein>
    <recommendedName>
        <fullName evidence="3">F-box domain-containing protein</fullName>
    </recommendedName>
</protein>
<dbReference type="RefSeq" id="XP_024340978.1">
    <property type="nucleotide sequence ID" value="XM_024476873.1"/>
</dbReference>
<dbReference type="AlphaFoldDB" id="A0A1X6N6G3"/>
<evidence type="ECO:0000313" key="2">
    <source>
        <dbReference type="Proteomes" id="UP000194127"/>
    </source>
</evidence>
<dbReference type="InterPro" id="IPR032675">
    <property type="entry name" value="LRR_dom_sf"/>
</dbReference>
<accession>A0A1X6N6G3</accession>
<sequence>MHYASRLPNFRWPWLSGLHDSRQCCVLSSVCSQWREVALGFADLWNTIDPVHHPLTISTFLERSKASLLHLITNHLSNHTSDIQNIVKCSGHRICYLDSVFPPSHRDDAIRLANLCAGQLKALEFECLQELGARVLVDEGRLNQKLCSNFPRLRQLAWNDMPWLPTNRFDALTHLYLVKCRLLSPQTLSNLLSGTPNLETLVFGDLAEFAQTLHRSRLLLHVRRRIDRRAPIVVHLTSAYGTLVKARQCIKIVSARGLPALRVIECNYLLMEMLCQIFIWSAVKASTPLCPALQTLRCTGGAPFVLLSSLLEVRARRGLPPLQHLVIDGLSPRDRARFYEIFNSRVITFEAPEKAEVRSMALPAVCTEERHKYWQWT</sequence>
<evidence type="ECO:0008006" key="3">
    <source>
        <dbReference type="Google" id="ProtNLM"/>
    </source>
</evidence>
<name>A0A1X6N6G3_9APHY</name>
<dbReference type="Gene3D" id="3.80.10.10">
    <property type="entry name" value="Ribonuclease Inhibitor"/>
    <property type="match status" value="1"/>
</dbReference>